<sequence length="413" mass="45852">MSTFAFFVLIWLALTAALLAPQARVLRALWREPVFARPVVIIESDDWGPGPASDALMLRRIAEQLADICDREGRPALMTLGVVLGKPDGAAILADDCQRYHRRLLDEDAYAPIVEAMRAGCNKGVFSVQRHGLEHFWPASLLGRARDDLELRRWLADPDARSERLPSALQSRWVDSTVLPSSALPDAEIEAAVREEGEVFERIFGERPKVAVPNTFVWSAAVERAWAADGVRCVVSCGRQYEGRSADGGLMPPTRELFNAQHGFGDIRYLVRDVYFEPVRGHRAEQVWQGVAERTALGRPALIETHRESFIAAQEPAEQALNELVSALRGVVRRHPSVCFLSPAALVDTFGVQYSPLLHHGAALRLTFFLRRLLASAVLSRALKLSGLRFLIPLLIRVLTTVESAQDTRRVGC</sequence>
<evidence type="ECO:0000256" key="1">
    <source>
        <dbReference type="ARBA" id="ARBA00023277"/>
    </source>
</evidence>
<name>T0AYZ5_9RHOO</name>
<evidence type="ECO:0000259" key="2">
    <source>
        <dbReference type="Pfam" id="PF03065"/>
    </source>
</evidence>
<reference evidence="3 4" key="1">
    <citation type="submission" date="2013-06" db="EMBL/GenBank/DDBJ databases">
        <title>Draft genome sequence of Thauera terpenica.</title>
        <authorList>
            <person name="Liu B."/>
            <person name="Frostegard A.H."/>
            <person name="Shapleigh J.P."/>
        </authorList>
    </citation>
    <scope>NUCLEOTIDE SEQUENCE [LARGE SCALE GENOMIC DNA]</scope>
    <source>
        <strain evidence="3 4">58Eu</strain>
    </source>
</reference>
<dbReference type="Pfam" id="PF03065">
    <property type="entry name" value="Glyco_hydro_57"/>
    <property type="match status" value="1"/>
</dbReference>
<feature type="domain" description="Glycoside hydrolase family 57 N-terminal" evidence="2">
    <location>
        <begin position="182"/>
        <end position="272"/>
    </location>
</feature>
<dbReference type="RefSeq" id="WP_021249071.1">
    <property type="nucleotide sequence ID" value="NZ_ATJV01000049.1"/>
</dbReference>
<dbReference type="STRING" id="1348657.M622_13810"/>
<dbReference type="GO" id="GO:0003824">
    <property type="term" value="F:catalytic activity"/>
    <property type="evidence" value="ECO:0007669"/>
    <property type="project" value="InterPro"/>
</dbReference>
<evidence type="ECO:0000313" key="3">
    <source>
        <dbReference type="EMBL" id="EPZ15828.1"/>
    </source>
</evidence>
<dbReference type="OrthoDB" id="5507260at2"/>
<protein>
    <recommendedName>
        <fullName evidence="2">Glycoside hydrolase family 57 N-terminal domain-containing protein</fullName>
    </recommendedName>
</protein>
<dbReference type="AlphaFoldDB" id="T0AYZ5"/>
<proteinExistence type="predicted"/>
<dbReference type="Proteomes" id="UP000015455">
    <property type="component" value="Unassembled WGS sequence"/>
</dbReference>
<dbReference type="GO" id="GO:0005975">
    <property type="term" value="P:carbohydrate metabolic process"/>
    <property type="evidence" value="ECO:0007669"/>
    <property type="project" value="InterPro"/>
</dbReference>
<accession>T0AYZ5</accession>
<keyword evidence="4" id="KW-1185">Reference proteome</keyword>
<dbReference type="eggNOG" id="ENOG502Z8FP">
    <property type="taxonomic scope" value="Bacteria"/>
</dbReference>
<comment type="caution">
    <text evidence="3">The sequence shown here is derived from an EMBL/GenBank/DDBJ whole genome shotgun (WGS) entry which is preliminary data.</text>
</comment>
<organism evidence="3 4">
    <name type="scientific">Thauera terpenica 58Eu</name>
    <dbReference type="NCBI Taxonomy" id="1348657"/>
    <lineage>
        <taxon>Bacteria</taxon>
        <taxon>Pseudomonadati</taxon>
        <taxon>Pseudomonadota</taxon>
        <taxon>Betaproteobacteria</taxon>
        <taxon>Rhodocyclales</taxon>
        <taxon>Zoogloeaceae</taxon>
        <taxon>Thauera</taxon>
    </lineage>
</organism>
<evidence type="ECO:0000313" key="4">
    <source>
        <dbReference type="Proteomes" id="UP000015455"/>
    </source>
</evidence>
<dbReference type="EMBL" id="ATJV01000049">
    <property type="protein sequence ID" value="EPZ15828.1"/>
    <property type="molecule type" value="Genomic_DNA"/>
</dbReference>
<gene>
    <name evidence="3" type="ORF">M622_13810</name>
</gene>
<keyword evidence="1" id="KW-0119">Carbohydrate metabolism</keyword>
<dbReference type="PATRIC" id="fig|1348657.5.peg.1643"/>
<dbReference type="InterPro" id="IPR004300">
    <property type="entry name" value="Glyco_hydro_57_N"/>
</dbReference>